<reference evidence="2" key="1">
    <citation type="submission" date="2020-03" db="EMBL/GenBank/DDBJ databases">
        <authorList>
            <person name="Weist P."/>
        </authorList>
    </citation>
    <scope>NUCLEOTIDE SEQUENCE</scope>
</reference>
<dbReference type="AlphaFoldDB" id="A0A9N7VXK8"/>
<name>A0A9N7VXK8_PLEPL</name>
<dbReference type="Proteomes" id="UP001153269">
    <property type="component" value="Unassembled WGS sequence"/>
</dbReference>
<dbReference type="EMBL" id="CADEAL010004351">
    <property type="protein sequence ID" value="CAB1457659.1"/>
    <property type="molecule type" value="Genomic_DNA"/>
</dbReference>
<organism evidence="2 3">
    <name type="scientific">Pleuronectes platessa</name>
    <name type="common">European plaice</name>
    <dbReference type="NCBI Taxonomy" id="8262"/>
    <lineage>
        <taxon>Eukaryota</taxon>
        <taxon>Metazoa</taxon>
        <taxon>Chordata</taxon>
        <taxon>Craniata</taxon>
        <taxon>Vertebrata</taxon>
        <taxon>Euteleostomi</taxon>
        <taxon>Actinopterygii</taxon>
        <taxon>Neopterygii</taxon>
        <taxon>Teleostei</taxon>
        <taxon>Neoteleostei</taxon>
        <taxon>Acanthomorphata</taxon>
        <taxon>Carangaria</taxon>
        <taxon>Pleuronectiformes</taxon>
        <taxon>Pleuronectoidei</taxon>
        <taxon>Pleuronectidae</taxon>
        <taxon>Pleuronectes</taxon>
    </lineage>
</organism>
<proteinExistence type="predicted"/>
<comment type="caution">
    <text evidence="2">The sequence shown here is derived from an EMBL/GenBank/DDBJ whole genome shotgun (WGS) entry which is preliminary data.</text>
</comment>
<accession>A0A9N7VXK8</accession>
<evidence type="ECO:0000313" key="2">
    <source>
        <dbReference type="EMBL" id="CAB1457659.1"/>
    </source>
</evidence>
<protein>
    <submittedName>
        <fullName evidence="2">Uncharacterized protein</fullName>
    </submittedName>
</protein>
<keyword evidence="3" id="KW-1185">Reference proteome</keyword>
<evidence type="ECO:0000313" key="3">
    <source>
        <dbReference type="Proteomes" id="UP001153269"/>
    </source>
</evidence>
<feature type="region of interest" description="Disordered" evidence="1">
    <location>
        <begin position="1"/>
        <end position="35"/>
    </location>
</feature>
<sequence>MEKLFASSGSFPPPPPPVWSEDEPPVGGVESKGLSQGLLTPGEVQSLGPDSQAFSLFPARLIKLIMLAPLEGPASLNLRLSELRGSDSQCGGGTHPHSQSNLFLFVNGL</sequence>
<gene>
    <name evidence="2" type="ORF">PLEPLA_LOCUS45483</name>
</gene>
<evidence type="ECO:0000256" key="1">
    <source>
        <dbReference type="SAM" id="MobiDB-lite"/>
    </source>
</evidence>